<accession>X1NB10</accession>
<dbReference type="Gene3D" id="3.90.550.10">
    <property type="entry name" value="Spore Coat Polysaccharide Biosynthesis Protein SpsA, Chain A"/>
    <property type="match status" value="1"/>
</dbReference>
<dbReference type="AlphaFoldDB" id="X1NB10"/>
<dbReference type="EMBL" id="BARV01019117">
    <property type="protein sequence ID" value="GAI27376.1"/>
    <property type="molecule type" value="Genomic_DNA"/>
</dbReference>
<dbReference type="PANTHER" id="PTHR43179">
    <property type="entry name" value="RHAMNOSYLTRANSFERASE WBBL"/>
    <property type="match status" value="1"/>
</dbReference>
<evidence type="ECO:0000259" key="1">
    <source>
        <dbReference type="Pfam" id="PF00535"/>
    </source>
</evidence>
<dbReference type="InterPro" id="IPR001173">
    <property type="entry name" value="Glyco_trans_2-like"/>
</dbReference>
<sequence length="222" mass="25293">MNHPSGISIVIPNWDGLELLKKCLPSVIKATQSYSANCEIIVVDNGSKDGSIDYLHSTFPQVRIISLPENLGFSKGMNRGIKESKNRIVISLNNDTLVKEDFIEPLVKHFFNQDVFAAGAKMLYWDKKSLAFGKATGRFRLGLLKTRFKNVPKTSDSLYACGAAVAFDKEKFLELGGFDEEMNYWCDNDICYRAWKRNWKTILEPKSIVYHKEESTYIKKYG</sequence>
<evidence type="ECO:0000313" key="2">
    <source>
        <dbReference type="EMBL" id="GAI27376.1"/>
    </source>
</evidence>
<dbReference type="SUPFAM" id="SSF53448">
    <property type="entry name" value="Nucleotide-diphospho-sugar transferases"/>
    <property type="match status" value="1"/>
</dbReference>
<dbReference type="Pfam" id="PF00535">
    <property type="entry name" value="Glycos_transf_2"/>
    <property type="match status" value="1"/>
</dbReference>
<feature type="domain" description="Glycosyltransferase 2-like" evidence="1">
    <location>
        <begin position="8"/>
        <end position="172"/>
    </location>
</feature>
<dbReference type="PANTHER" id="PTHR43179:SF7">
    <property type="entry name" value="RHAMNOSYLTRANSFERASE WBBL"/>
    <property type="match status" value="1"/>
</dbReference>
<gene>
    <name evidence="2" type="ORF">S06H3_32190</name>
</gene>
<name>X1NB10_9ZZZZ</name>
<dbReference type="CDD" id="cd04186">
    <property type="entry name" value="GT_2_like_c"/>
    <property type="match status" value="1"/>
</dbReference>
<protein>
    <recommendedName>
        <fullName evidence="1">Glycosyltransferase 2-like domain-containing protein</fullName>
    </recommendedName>
</protein>
<comment type="caution">
    <text evidence="2">The sequence shown here is derived from an EMBL/GenBank/DDBJ whole genome shotgun (WGS) entry which is preliminary data.</text>
</comment>
<proteinExistence type="predicted"/>
<dbReference type="InterPro" id="IPR029044">
    <property type="entry name" value="Nucleotide-diphossugar_trans"/>
</dbReference>
<reference evidence="2" key="1">
    <citation type="journal article" date="2014" name="Front. Microbiol.">
        <title>High frequency of phylogenetically diverse reductive dehalogenase-homologous genes in deep subseafloor sedimentary metagenomes.</title>
        <authorList>
            <person name="Kawai M."/>
            <person name="Futagami T."/>
            <person name="Toyoda A."/>
            <person name="Takaki Y."/>
            <person name="Nishi S."/>
            <person name="Hori S."/>
            <person name="Arai W."/>
            <person name="Tsubouchi T."/>
            <person name="Morono Y."/>
            <person name="Uchiyama I."/>
            <person name="Ito T."/>
            <person name="Fujiyama A."/>
            <person name="Inagaki F."/>
            <person name="Takami H."/>
        </authorList>
    </citation>
    <scope>NUCLEOTIDE SEQUENCE</scope>
    <source>
        <strain evidence="2">Expedition CK06-06</strain>
    </source>
</reference>
<organism evidence="2">
    <name type="scientific">marine sediment metagenome</name>
    <dbReference type="NCBI Taxonomy" id="412755"/>
    <lineage>
        <taxon>unclassified sequences</taxon>
        <taxon>metagenomes</taxon>
        <taxon>ecological metagenomes</taxon>
    </lineage>
</organism>
<feature type="non-terminal residue" evidence="2">
    <location>
        <position position="222"/>
    </location>
</feature>